<name>A0A1C2EDI9_9PSED</name>
<evidence type="ECO:0000313" key="1">
    <source>
        <dbReference type="EMBL" id="OCX25089.1"/>
    </source>
</evidence>
<reference evidence="1 2" key="1">
    <citation type="submission" date="2016-08" db="EMBL/GenBank/DDBJ databases">
        <title>Whole genome sequence of Pseudomonas graminis strain UASWS1507, a potential biological control agent for agriculture.</title>
        <authorList>
            <person name="Crovadore J."/>
            <person name="Calmin G."/>
            <person name="Chablais R."/>
            <person name="Cochard B."/>
            <person name="Lefort F."/>
        </authorList>
    </citation>
    <scope>NUCLEOTIDE SEQUENCE [LARGE SCALE GENOMIC DNA]</scope>
    <source>
        <strain evidence="1 2">UASWS1507</strain>
    </source>
</reference>
<organism evidence="1 2">
    <name type="scientific">Pseudomonas graminis</name>
    <dbReference type="NCBI Taxonomy" id="158627"/>
    <lineage>
        <taxon>Bacteria</taxon>
        <taxon>Pseudomonadati</taxon>
        <taxon>Pseudomonadota</taxon>
        <taxon>Gammaproteobacteria</taxon>
        <taxon>Pseudomonadales</taxon>
        <taxon>Pseudomonadaceae</taxon>
        <taxon>Pseudomonas</taxon>
    </lineage>
</organism>
<dbReference type="AlphaFoldDB" id="A0A1C2EDI9"/>
<evidence type="ECO:0000313" key="2">
    <source>
        <dbReference type="Proteomes" id="UP000095143"/>
    </source>
</evidence>
<dbReference type="Proteomes" id="UP000095143">
    <property type="component" value="Unassembled WGS sequence"/>
</dbReference>
<gene>
    <name evidence="1" type="ORF">BBI10_03810</name>
</gene>
<comment type="caution">
    <text evidence="1">The sequence shown here is derived from an EMBL/GenBank/DDBJ whole genome shotgun (WGS) entry which is preliminary data.</text>
</comment>
<dbReference type="RefSeq" id="WP_065986897.1">
    <property type="nucleotide sequence ID" value="NZ_MDEN01000052.1"/>
</dbReference>
<proteinExistence type="predicted"/>
<sequence length="75" mass="8457">MPTLSLKDMQLDLEDSAAYFDSLSQFLEGHAIYLKAQRVVCRQEDLMLLESHAGNLANSVKYIKSAALRIANRSR</sequence>
<protein>
    <submittedName>
        <fullName evidence="1">Uncharacterized protein</fullName>
    </submittedName>
</protein>
<accession>A0A1C2EDI9</accession>
<dbReference type="OrthoDB" id="6919377at2"/>
<dbReference type="EMBL" id="MDEN01000052">
    <property type="protein sequence ID" value="OCX25089.1"/>
    <property type="molecule type" value="Genomic_DNA"/>
</dbReference>